<keyword evidence="2" id="KW-0472">Membrane</keyword>
<evidence type="ECO:0000256" key="1">
    <source>
        <dbReference type="SAM" id="MobiDB-lite"/>
    </source>
</evidence>
<protein>
    <submittedName>
        <fullName evidence="3">Uncharacterized protein</fullName>
    </submittedName>
</protein>
<proteinExistence type="predicted"/>
<gene>
    <name evidence="3" type="ORF">N0A02_26660</name>
</gene>
<reference evidence="3 4" key="1">
    <citation type="journal article" date="2024" name="Chem. Sci.">
        <title>Discovery of a lagriamide polyketide by integrated genome mining, isotopic labeling, and untargeted metabolomics.</title>
        <authorList>
            <person name="Fergusson C.H."/>
            <person name="Saulog J."/>
            <person name="Paulo B.S."/>
            <person name="Wilson D.M."/>
            <person name="Liu D.Y."/>
            <person name="Morehouse N.J."/>
            <person name="Waterworth S."/>
            <person name="Barkei J."/>
            <person name="Gray C.A."/>
            <person name="Kwan J.C."/>
            <person name="Eustaquio A.S."/>
            <person name="Linington R.G."/>
        </authorList>
    </citation>
    <scope>NUCLEOTIDE SEQUENCE [LARGE SCALE GENOMIC DNA]</scope>
    <source>
        <strain evidence="3 4">RL17-338-BIF-B</strain>
    </source>
</reference>
<evidence type="ECO:0000313" key="3">
    <source>
        <dbReference type="EMBL" id="MEQ5843042.1"/>
    </source>
</evidence>
<keyword evidence="2" id="KW-0812">Transmembrane</keyword>
<dbReference type="Proteomes" id="UP001469089">
    <property type="component" value="Unassembled WGS sequence"/>
</dbReference>
<sequence>MVRCFSETRSSQPYQVESSSDRRRKECAGDGSALPGQRWVHNDAALELRGTTVLQNTNGRPTISTWATLENDRLYWADRVAWIILLLSVTACVVLLVYVVYDSRADRDLTTPFVEATARTTAEIDSAELSDHDFSDLDGVKHSMAGCSGANVAAGARLSGGNDCTTTVAARVDIAPGEGQ</sequence>
<feature type="transmembrane region" description="Helical" evidence="2">
    <location>
        <begin position="80"/>
        <end position="101"/>
    </location>
</feature>
<accession>A0ABV1LUZ1</accession>
<keyword evidence="2" id="KW-1133">Transmembrane helix</keyword>
<name>A0ABV1LUZ1_9BURK</name>
<feature type="compositionally biased region" description="Polar residues" evidence="1">
    <location>
        <begin position="7"/>
        <end position="18"/>
    </location>
</feature>
<dbReference type="RefSeq" id="WP_349544781.1">
    <property type="nucleotide sequence ID" value="NZ_JAOALG010000002.1"/>
</dbReference>
<evidence type="ECO:0000256" key="2">
    <source>
        <dbReference type="SAM" id="Phobius"/>
    </source>
</evidence>
<dbReference type="EMBL" id="JAOALG010000002">
    <property type="protein sequence ID" value="MEQ5843042.1"/>
    <property type="molecule type" value="Genomic_DNA"/>
</dbReference>
<keyword evidence="4" id="KW-1185">Reference proteome</keyword>
<organism evidence="3 4">
    <name type="scientific">Paraburkholderia acidicola</name>
    <dbReference type="NCBI Taxonomy" id="1912599"/>
    <lineage>
        <taxon>Bacteria</taxon>
        <taxon>Pseudomonadati</taxon>
        <taxon>Pseudomonadota</taxon>
        <taxon>Betaproteobacteria</taxon>
        <taxon>Burkholderiales</taxon>
        <taxon>Burkholderiaceae</taxon>
        <taxon>Paraburkholderia</taxon>
    </lineage>
</organism>
<feature type="compositionally biased region" description="Basic and acidic residues" evidence="1">
    <location>
        <begin position="19"/>
        <end position="28"/>
    </location>
</feature>
<comment type="caution">
    <text evidence="3">The sequence shown here is derived from an EMBL/GenBank/DDBJ whole genome shotgun (WGS) entry which is preliminary data.</text>
</comment>
<evidence type="ECO:0000313" key="4">
    <source>
        <dbReference type="Proteomes" id="UP001469089"/>
    </source>
</evidence>
<feature type="region of interest" description="Disordered" evidence="1">
    <location>
        <begin position="1"/>
        <end position="31"/>
    </location>
</feature>